<proteinExistence type="predicted"/>
<reference evidence="1 2" key="1">
    <citation type="submission" date="2019-02" db="EMBL/GenBank/DDBJ databases">
        <title>Draft genome sequences of novel Actinobacteria.</title>
        <authorList>
            <person name="Sahin N."/>
            <person name="Ay H."/>
            <person name="Saygin H."/>
        </authorList>
    </citation>
    <scope>NUCLEOTIDE SEQUENCE [LARGE SCALE GENOMIC DNA]</scope>
    <source>
        <strain evidence="1 2">16K104</strain>
    </source>
</reference>
<evidence type="ECO:0000313" key="1">
    <source>
        <dbReference type="EMBL" id="TDD17606.1"/>
    </source>
</evidence>
<dbReference type="EMBL" id="SMKR01000149">
    <property type="protein sequence ID" value="TDD17606.1"/>
    <property type="molecule type" value="Genomic_DNA"/>
</dbReference>
<dbReference type="AlphaFoldDB" id="A0A4V6PD06"/>
<organism evidence="1 2">
    <name type="scientific">Kribbella turkmenica</name>
    <dbReference type="NCBI Taxonomy" id="2530375"/>
    <lineage>
        <taxon>Bacteria</taxon>
        <taxon>Bacillati</taxon>
        <taxon>Actinomycetota</taxon>
        <taxon>Actinomycetes</taxon>
        <taxon>Propionibacteriales</taxon>
        <taxon>Kribbellaceae</taxon>
        <taxon>Kribbella</taxon>
    </lineage>
</organism>
<gene>
    <name evidence="1" type="ORF">E1218_27575</name>
</gene>
<dbReference type="OrthoDB" id="3811887at2"/>
<dbReference type="RefSeq" id="WP_132325383.1">
    <property type="nucleotide sequence ID" value="NZ_SMKR01000149.1"/>
</dbReference>
<comment type="caution">
    <text evidence="1">The sequence shown here is derived from an EMBL/GenBank/DDBJ whole genome shotgun (WGS) entry which is preliminary data.</text>
</comment>
<keyword evidence="2" id="KW-1185">Reference proteome</keyword>
<name>A0A4V6PD06_9ACTN</name>
<sequence length="333" mass="36037">MMPAAQLMLVAIRRAEREEIEFVVEGPFNASSRDEQQSGQSAATGSVDVLVSAAVGDSERLVEVSRWWLTEARSRLCGALSERLTSGLPTAEFAVGRIGAPELGGGNWSVSYTPGRFEAVVASLGNGRGDAMAHLNADPEDLSTGDCCSAHIALAVDPELRPWVTFSLRLAYRLDDAGVIPVASQDDLVSFVRDFAELTEASFANIASDNSANQTALETYLPRLYEVGLTESPGVVRGYSWVTLVPAGALRVLGGVEVLEDSGAFVEIDKLRYGAALLRSTRRFEDYEDSVVERVFRALAPALPEGVPRRLSYSGLKQPQLIYQNAADFRDFD</sequence>
<evidence type="ECO:0000313" key="2">
    <source>
        <dbReference type="Proteomes" id="UP000295172"/>
    </source>
</evidence>
<protein>
    <submittedName>
        <fullName evidence="1">Uncharacterized protein</fullName>
    </submittedName>
</protein>
<accession>A0A4V6PD06</accession>
<dbReference type="Proteomes" id="UP000295172">
    <property type="component" value="Unassembled WGS sequence"/>
</dbReference>